<evidence type="ECO:0000313" key="4">
    <source>
        <dbReference type="EMBL" id="QGK71000.1"/>
    </source>
</evidence>
<reference evidence="5" key="1">
    <citation type="submission" date="2019-11" db="EMBL/GenBank/DDBJ databases">
        <title>The complete genome sequence of Saccharopolyspora sp. E2A.</title>
        <authorList>
            <person name="Zhang G."/>
        </authorList>
    </citation>
    <scope>NUCLEOTIDE SEQUENCE [LARGE SCALE GENOMIC DNA]</scope>
    <source>
        <strain evidence="5">E2A</strain>
    </source>
</reference>
<dbReference type="KEGG" id="sace:GIY23_17050"/>
<dbReference type="PROSITE" id="PS50977">
    <property type="entry name" value="HTH_TETR_2"/>
    <property type="match status" value="1"/>
</dbReference>
<dbReference type="Pfam" id="PF17932">
    <property type="entry name" value="TetR_C_24"/>
    <property type="match status" value="1"/>
</dbReference>
<name>A0A5Q3QAX0_9PSEU</name>
<proteinExistence type="predicted"/>
<dbReference type="PRINTS" id="PR00455">
    <property type="entry name" value="HTHTETR"/>
</dbReference>
<sequence>MNSRSSSVALIGETGRRNEAPILNAALVAFGEEGFNGASMREVAKRAGTSLSNLYNYFPSKAHLLAELLRRANDELLDRTSRAVERIGDGPAARLREAVKAYVEFVVDHQLAALVAISEVRYLQGENRDQVVRARDRTQAIFDEIVAEGAASGLFATPYPQDAARNIVTMCSAISTWYHDTGRLSREDLAQQHAHYALALVETRPGH</sequence>
<accession>A0A5Q3QAX0</accession>
<feature type="DNA-binding region" description="H-T-H motif" evidence="2">
    <location>
        <begin position="39"/>
        <end position="58"/>
    </location>
</feature>
<dbReference type="PANTHER" id="PTHR30055">
    <property type="entry name" value="HTH-TYPE TRANSCRIPTIONAL REGULATOR RUTR"/>
    <property type="match status" value="1"/>
</dbReference>
<keyword evidence="1 2" id="KW-0238">DNA-binding</keyword>
<feature type="domain" description="HTH tetR-type" evidence="3">
    <location>
        <begin position="16"/>
        <end position="76"/>
    </location>
</feature>
<evidence type="ECO:0000256" key="1">
    <source>
        <dbReference type="ARBA" id="ARBA00023125"/>
    </source>
</evidence>
<dbReference type="EMBL" id="CP045929">
    <property type="protein sequence ID" value="QGK71000.1"/>
    <property type="molecule type" value="Genomic_DNA"/>
</dbReference>
<dbReference type="PANTHER" id="PTHR30055:SF237">
    <property type="entry name" value="TRANSCRIPTIONAL REPRESSOR MCE3R"/>
    <property type="match status" value="1"/>
</dbReference>
<dbReference type="GO" id="GO:0000976">
    <property type="term" value="F:transcription cis-regulatory region binding"/>
    <property type="evidence" value="ECO:0007669"/>
    <property type="project" value="TreeGrafter"/>
</dbReference>
<evidence type="ECO:0000259" key="3">
    <source>
        <dbReference type="PROSITE" id="PS50977"/>
    </source>
</evidence>
<dbReference type="Gene3D" id="1.10.10.60">
    <property type="entry name" value="Homeodomain-like"/>
    <property type="match status" value="1"/>
</dbReference>
<dbReference type="InterPro" id="IPR036271">
    <property type="entry name" value="Tet_transcr_reg_TetR-rel_C_sf"/>
</dbReference>
<dbReference type="SUPFAM" id="SSF46689">
    <property type="entry name" value="Homeodomain-like"/>
    <property type="match status" value="1"/>
</dbReference>
<dbReference type="RefSeq" id="WP_154077577.1">
    <property type="nucleotide sequence ID" value="NZ_CP045929.1"/>
</dbReference>
<dbReference type="Pfam" id="PF00440">
    <property type="entry name" value="TetR_N"/>
    <property type="match status" value="1"/>
</dbReference>
<evidence type="ECO:0000313" key="5">
    <source>
        <dbReference type="Proteomes" id="UP000371041"/>
    </source>
</evidence>
<dbReference type="InterPro" id="IPR050109">
    <property type="entry name" value="HTH-type_TetR-like_transc_reg"/>
</dbReference>
<gene>
    <name evidence="4" type="ORF">GIY23_17050</name>
</gene>
<dbReference type="AlphaFoldDB" id="A0A5Q3QAX0"/>
<dbReference type="SUPFAM" id="SSF48498">
    <property type="entry name" value="Tetracyclin repressor-like, C-terminal domain"/>
    <property type="match status" value="1"/>
</dbReference>
<dbReference type="InterPro" id="IPR009057">
    <property type="entry name" value="Homeodomain-like_sf"/>
</dbReference>
<dbReference type="InterPro" id="IPR041490">
    <property type="entry name" value="KstR2_TetR_C"/>
</dbReference>
<dbReference type="Proteomes" id="UP000371041">
    <property type="component" value="Chromosome"/>
</dbReference>
<dbReference type="GO" id="GO:0003700">
    <property type="term" value="F:DNA-binding transcription factor activity"/>
    <property type="evidence" value="ECO:0007669"/>
    <property type="project" value="TreeGrafter"/>
</dbReference>
<keyword evidence="5" id="KW-1185">Reference proteome</keyword>
<organism evidence="4 5">
    <name type="scientific">Allosaccharopolyspora coralli</name>
    <dbReference type="NCBI Taxonomy" id="2665642"/>
    <lineage>
        <taxon>Bacteria</taxon>
        <taxon>Bacillati</taxon>
        <taxon>Actinomycetota</taxon>
        <taxon>Actinomycetes</taxon>
        <taxon>Pseudonocardiales</taxon>
        <taxon>Pseudonocardiaceae</taxon>
        <taxon>Allosaccharopolyspora</taxon>
    </lineage>
</organism>
<dbReference type="InterPro" id="IPR001647">
    <property type="entry name" value="HTH_TetR"/>
</dbReference>
<protein>
    <submittedName>
        <fullName evidence="4">TetR family transcriptional regulator</fullName>
    </submittedName>
</protein>
<dbReference type="Gene3D" id="1.10.357.10">
    <property type="entry name" value="Tetracycline Repressor, domain 2"/>
    <property type="match status" value="1"/>
</dbReference>
<evidence type="ECO:0000256" key="2">
    <source>
        <dbReference type="PROSITE-ProRule" id="PRU00335"/>
    </source>
</evidence>